<feature type="region of interest" description="Disordered" evidence="3">
    <location>
        <begin position="268"/>
        <end position="330"/>
    </location>
</feature>
<feature type="compositionally biased region" description="Basic and acidic residues" evidence="3">
    <location>
        <begin position="313"/>
        <end position="330"/>
    </location>
</feature>
<dbReference type="GO" id="GO:0005856">
    <property type="term" value="C:cytoskeleton"/>
    <property type="evidence" value="ECO:0007669"/>
    <property type="project" value="TreeGrafter"/>
</dbReference>
<feature type="non-terminal residue" evidence="5">
    <location>
        <position position="330"/>
    </location>
</feature>
<dbReference type="GO" id="GO:0051016">
    <property type="term" value="P:barbed-end actin filament capping"/>
    <property type="evidence" value="ECO:0007669"/>
    <property type="project" value="TreeGrafter"/>
</dbReference>
<dbReference type="PANTHER" id="PTHR10672:SF6">
    <property type="entry name" value="BETA-ADDUCIN"/>
    <property type="match status" value="1"/>
</dbReference>
<dbReference type="SMART" id="SM01007">
    <property type="entry name" value="Aldolase_II"/>
    <property type="match status" value="1"/>
</dbReference>
<dbReference type="EMBL" id="JAATIS010009246">
    <property type="protein sequence ID" value="KAG2456252.1"/>
    <property type="molecule type" value="Genomic_DNA"/>
</dbReference>
<evidence type="ECO:0000313" key="5">
    <source>
        <dbReference type="EMBL" id="KAG2456252.1"/>
    </source>
</evidence>
<feature type="domain" description="Class II aldolase/adducin N-terminal" evidence="4">
    <location>
        <begin position="1"/>
        <end position="126"/>
    </location>
</feature>
<comment type="similarity">
    <text evidence="2">Belongs to the aldolase class II family. Adducin subfamily.</text>
</comment>
<dbReference type="InterPro" id="IPR001303">
    <property type="entry name" value="Aldolase_II/adducin_N"/>
</dbReference>
<evidence type="ECO:0000256" key="3">
    <source>
        <dbReference type="SAM" id="MobiDB-lite"/>
    </source>
</evidence>
<protein>
    <submittedName>
        <fullName evidence="5">ADDB protein</fullName>
    </submittedName>
</protein>
<feature type="compositionally biased region" description="Polar residues" evidence="3">
    <location>
        <begin position="290"/>
        <end position="312"/>
    </location>
</feature>
<evidence type="ECO:0000313" key="6">
    <source>
        <dbReference type="Proteomes" id="UP000886611"/>
    </source>
</evidence>
<evidence type="ECO:0000256" key="1">
    <source>
        <dbReference type="ARBA" id="ARBA00004413"/>
    </source>
</evidence>
<dbReference type="InterPro" id="IPR036409">
    <property type="entry name" value="Aldolase_II/adducin_N_sf"/>
</dbReference>
<evidence type="ECO:0000256" key="2">
    <source>
        <dbReference type="ARBA" id="ARBA00006274"/>
    </source>
</evidence>
<dbReference type="SUPFAM" id="SSF53639">
    <property type="entry name" value="AraD/HMP-PK domain-like"/>
    <property type="match status" value="1"/>
</dbReference>
<name>A0A8X8BJ10_POLSE</name>
<proteinExistence type="inferred from homology"/>
<dbReference type="GO" id="GO:0014069">
    <property type="term" value="C:postsynaptic density"/>
    <property type="evidence" value="ECO:0007669"/>
    <property type="project" value="TreeGrafter"/>
</dbReference>
<accession>A0A8X8BJ10</accession>
<evidence type="ECO:0000259" key="4">
    <source>
        <dbReference type="SMART" id="SM01007"/>
    </source>
</evidence>
<dbReference type="InterPro" id="IPR051017">
    <property type="entry name" value="Aldolase-II_Adducin_sf"/>
</dbReference>
<keyword evidence="6" id="KW-1185">Reference proteome</keyword>
<sequence>VKVNILGELVEKGSTTFSVDTNGFHLHSAIYSARPDMAVFFTYKHLLLQGVESYPLHEALLIGDVAYFDYNGSMEDENDRVELQKSLGPTAKVLVLRNHGILALGDTVEEAFYRVYHIQSACEIQVSSLCSVGKVEDLILLDREKHRPYQAGSVGWAGSTFGPMQKSRLGEHEFEALMRMLDNLWLKAEEVKMTSGSAIKIENPNQFVPLFTDPREVLETRNKSADSELGESGGRRKLLRARHSNNTEPEPPNPFSQLTDQELEEYKKEVQRKQLGIEGEEDQSMDEGVTSPTKSPSAVVSKSRFLHQQSQMESRKGDDYIRLHSPKKTD</sequence>
<dbReference type="GO" id="GO:0005886">
    <property type="term" value="C:plasma membrane"/>
    <property type="evidence" value="ECO:0007669"/>
    <property type="project" value="UniProtKB-SubCell"/>
</dbReference>
<dbReference type="GO" id="GO:0051015">
    <property type="term" value="F:actin filament binding"/>
    <property type="evidence" value="ECO:0007669"/>
    <property type="project" value="TreeGrafter"/>
</dbReference>
<comment type="subcellular location">
    <subcellularLocation>
        <location evidence="1">Cell membrane</location>
        <topology evidence="1">Peripheral membrane protein</topology>
        <orientation evidence="1">Cytoplasmic side</orientation>
    </subcellularLocation>
</comment>
<feature type="non-terminal residue" evidence="5">
    <location>
        <position position="1"/>
    </location>
</feature>
<gene>
    <name evidence="5" type="primary">Add2_2</name>
    <name evidence="5" type="ORF">GTO96_0018711</name>
</gene>
<organism evidence="5 6">
    <name type="scientific">Polypterus senegalus</name>
    <name type="common">Senegal bichir</name>
    <dbReference type="NCBI Taxonomy" id="55291"/>
    <lineage>
        <taxon>Eukaryota</taxon>
        <taxon>Metazoa</taxon>
        <taxon>Chordata</taxon>
        <taxon>Craniata</taxon>
        <taxon>Vertebrata</taxon>
        <taxon>Euteleostomi</taxon>
        <taxon>Actinopterygii</taxon>
        <taxon>Polypteriformes</taxon>
        <taxon>Polypteridae</taxon>
        <taxon>Polypterus</taxon>
    </lineage>
</organism>
<reference evidence="5 6" key="1">
    <citation type="journal article" date="2021" name="Cell">
        <title>Tracing the genetic footprints of vertebrate landing in non-teleost ray-finned fishes.</title>
        <authorList>
            <person name="Bi X."/>
            <person name="Wang K."/>
            <person name="Yang L."/>
            <person name="Pan H."/>
            <person name="Jiang H."/>
            <person name="Wei Q."/>
            <person name="Fang M."/>
            <person name="Yu H."/>
            <person name="Zhu C."/>
            <person name="Cai Y."/>
            <person name="He Y."/>
            <person name="Gan X."/>
            <person name="Zeng H."/>
            <person name="Yu D."/>
            <person name="Zhu Y."/>
            <person name="Jiang H."/>
            <person name="Qiu Q."/>
            <person name="Yang H."/>
            <person name="Zhang Y.E."/>
            <person name="Wang W."/>
            <person name="Zhu M."/>
            <person name="He S."/>
            <person name="Zhang G."/>
        </authorList>
    </citation>
    <scope>NUCLEOTIDE SEQUENCE [LARGE SCALE GENOMIC DNA]</scope>
    <source>
        <strain evidence="5">Bchr_013</strain>
    </source>
</reference>
<dbReference type="Gene3D" id="3.40.225.10">
    <property type="entry name" value="Class II aldolase/adducin N-terminal domain"/>
    <property type="match status" value="1"/>
</dbReference>
<dbReference type="AlphaFoldDB" id="A0A8X8BJ10"/>
<dbReference type="Pfam" id="PF00596">
    <property type="entry name" value="Aldolase_II"/>
    <property type="match status" value="1"/>
</dbReference>
<comment type="caution">
    <text evidence="5">The sequence shown here is derived from an EMBL/GenBank/DDBJ whole genome shotgun (WGS) entry which is preliminary data.</text>
</comment>
<dbReference type="Proteomes" id="UP000886611">
    <property type="component" value="Unassembled WGS sequence"/>
</dbReference>
<dbReference type="PANTHER" id="PTHR10672">
    <property type="entry name" value="ADDUCIN"/>
    <property type="match status" value="1"/>
</dbReference>